<protein>
    <submittedName>
        <fullName evidence="7">Putative polyprenyl synthase / dimethylallyltranstransferase</fullName>
    </submittedName>
</protein>
<evidence type="ECO:0000313" key="8">
    <source>
        <dbReference type="Proteomes" id="UP000035720"/>
    </source>
</evidence>
<dbReference type="GO" id="GO:0008299">
    <property type="term" value="P:isoprenoid biosynthetic process"/>
    <property type="evidence" value="ECO:0007669"/>
    <property type="project" value="InterPro"/>
</dbReference>
<dbReference type="Proteomes" id="UP000035720">
    <property type="component" value="Unassembled WGS sequence"/>
</dbReference>
<evidence type="ECO:0000256" key="2">
    <source>
        <dbReference type="ARBA" id="ARBA00006706"/>
    </source>
</evidence>
<dbReference type="STRING" id="1193518.BN13_980011"/>
<proteinExistence type="inferred from homology"/>
<dbReference type="InterPro" id="IPR000092">
    <property type="entry name" value="Polyprenyl_synt"/>
</dbReference>
<dbReference type="Gene3D" id="1.10.600.10">
    <property type="entry name" value="Farnesyl Diphosphate Synthase"/>
    <property type="match status" value="1"/>
</dbReference>
<evidence type="ECO:0000256" key="6">
    <source>
        <dbReference type="RuleBase" id="RU004466"/>
    </source>
</evidence>
<gene>
    <name evidence="7" type="ORF">BN13_980011</name>
</gene>
<dbReference type="PROSITE" id="PS00723">
    <property type="entry name" value="POLYPRENYL_SYNTHASE_1"/>
    <property type="match status" value="1"/>
</dbReference>
<comment type="caution">
    <text evidence="7">The sequence shown here is derived from an EMBL/GenBank/DDBJ whole genome shotgun (WGS) entry which is preliminary data.</text>
</comment>
<dbReference type="SUPFAM" id="SSF48576">
    <property type="entry name" value="Terpenoid synthases"/>
    <property type="match status" value="1"/>
</dbReference>
<name>A0A077MED3_9MICO</name>
<keyword evidence="8" id="KW-1185">Reference proteome</keyword>
<comment type="cofactor">
    <cofactor evidence="1">
        <name>Mg(2+)</name>
        <dbReference type="ChEBI" id="CHEBI:18420"/>
    </cofactor>
</comment>
<dbReference type="Pfam" id="PF00348">
    <property type="entry name" value="polyprenyl_synt"/>
    <property type="match status" value="1"/>
</dbReference>
<sequence length="359" mass="38063">MPSIDLADLRARVDAAVEAQLARGAADLEPLQPEAGDLLEVIGRLMSGGKRLRPIFLYVGYRAGGRPDCAEAVALAASMEFIQGAALLHDDVIDASDTRRGFPTAHRTLEARHQDRGWEGDSLRFGVAGAILAGNLSLGWADQAYDECGLPGETLDRARGCFDLMRAQLMAGQYLDVVDSVRPWSRLDAAARIAGAERMMTYKSAKYSIQHPLLIGADAGGVDAASRDALARYGLDLGLGFQLRDDLLGVFGDPEVTGKPAGDDLREGKRTILLAHTLAGLAPTDRTDVESALGRTDLTEDDVERLRTLIQSSGAVAAVESRIARHAAAARAALGEAHIDLAAAGALEELIDTSTARTA</sequence>
<evidence type="ECO:0000256" key="1">
    <source>
        <dbReference type="ARBA" id="ARBA00001946"/>
    </source>
</evidence>
<reference evidence="7 8" key="1">
    <citation type="journal article" date="2013" name="ISME J.">
        <title>A metabolic model for members of the genus Tetrasphaera involved in enhanced biological phosphorus removal.</title>
        <authorList>
            <person name="Kristiansen R."/>
            <person name="Nguyen H.T.T."/>
            <person name="Saunders A.M."/>
            <person name="Nielsen J.L."/>
            <person name="Wimmer R."/>
            <person name="Le V.Q."/>
            <person name="McIlroy S.J."/>
            <person name="Petrovski S."/>
            <person name="Seviour R.J."/>
            <person name="Calteau A."/>
            <person name="Nielsen K.L."/>
            <person name="Nielsen P.H."/>
        </authorList>
    </citation>
    <scope>NUCLEOTIDE SEQUENCE [LARGE SCALE GENOMIC DNA]</scope>
    <source>
        <strain evidence="7 8">Ben 74</strain>
    </source>
</reference>
<dbReference type="OrthoDB" id="4497239at2"/>
<dbReference type="GO" id="GO:0004659">
    <property type="term" value="F:prenyltransferase activity"/>
    <property type="evidence" value="ECO:0007669"/>
    <property type="project" value="InterPro"/>
</dbReference>
<evidence type="ECO:0000256" key="4">
    <source>
        <dbReference type="ARBA" id="ARBA00022723"/>
    </source>
</evidence>
<dbReference type="GO" id="GO:0046872">
    <property type="term" value="F:metal ion binding"/>
    <property type="evidence" value="ECO:0007669"/>
    <property type="project" value="UniProtKB-KW"/>
</dbReference>
<keyword evidence="4" id="KW-0479">Metal-binding</keyword>
<dbReference type="InterPro" id="IPR008949">
    <property type="entry name" value="Isoprenoid_synthase_dom_sf"/>
</dbReference>
<keyword evidence="3 6" id="KW-0808">Transferase</keyword>
<dbReference type="EMBL" id="CAJC01000214">
    <property type="protein sequence ID" value="CCI55074.1"/>
    <property type="molecule type" value="Genomic_DNA"/>
</dbReference>
<comment type="similarity">
    <text evidence="2 6">Belongs to the FPP/GGPP synthase family.</text>
</comment>
<dbReference type="RefSeq" id="WP_048547842.1">
    <property type="nucleotide sequence ID" value="NZ_HF571038.1"/>
</dbReference>
<dbReference type="SFLD" id="SFLDS00005">
    <property type="entry name" value="Isoprenoid_Synthase_Type_I"/>
    <property type="match status" value="1"/>
</dbReference>
<dbReference type="CDD" id="cd00685">
    <property type="entry name" value="Trans_IPPS_HT"/>
    <property type="match status" value="1"/>
</dbReference>
<accession>A0A077MED3</accession>
<evidence type="ECO:0000313" key="7">
    <source>
        <dbReference type="EMBL" id="CCI55074.1"/>
    </source>
</evidence>
<dbReference type="PANTHER" id="PTHR12001">
    <property type="entry name" value="GERANYLGERANYL PYROPHOSPHATE SYNTHASE"/>
    <property type="match status" value="1"/>
</dbReference>
<evidence type="ECO:0000256" key="3">
    <source>
        <dbReference type="ARBA" id="ARBA00022679"/>
    </source>
</evidence>
<dbReference type="AlphaFoldDB" id="A0A077MED3"/>
<dbReference type="PANTHER" id="PTHR12001:SF85">
    <property type="entry name" value="SHORT CHAIN ISOPRENYL DIPHOSPHATE SYNTHASE"/>
    <property type="match status" value="1"/>
</dbReference>
<evidence type="ECO:0000256" key="5">
    <source>
        <dbReference type="ARBA" id="ARBA00022842"/>
    </source>
</evidence>
<dbReference type="PROSITE" id="PS00444">
    <property type="entry name" value="POLYPRENYL_SYNTHASE_2"/>
    <property type="match status" value="1"/>
</dbReference>
<dbReference type="InterPro" id="IPR033749">
    <property type="entry name" value="Polyprenyl_synt_CS"/>
</dbReference>
<organism evidence="7 8">
    <name type="scientific">Nostocoides jenkinsii Ben 74</name>
    <dbReference type="NCBI Taxonomy" id="1193518"/>
    <lineage>
        <taxon>Bacteria</taxon>
        <taxon>Bacillati</taxon>
        <taxon>Actinomycetota</taxon>
        <taxon>Actinomycetes</taxon>
        <taxon>Micrococcales</taxon>
        <taxon>Intrasporangiaceae</taxon>
        <taxon>Nostocoides</taxon>
    </lineage>
</organism>
<keyword evidence="5" id="KW-0460">Magnesium</keyword>